<reference evidence="1 2" key="1">
    <citation type="submission" date="2021-06" db="EMBL/GenBank/DDBJ databases">
        <title>Caerostris extrusa draft genome.</title>
        <authorList>
            <person name="Kono N."/>
            <person name="Arakawa K."/>
        </authorList>
    </citation>
    <scope>NUCLEOTIDE SEQUENCE [LARGE SCALE GENOMIC DNA]</scope>
</reference>
<dbReference type="Proteomes" id="UP001054945">
    <property type="component" value="Unassembled WGS sequence"/>
</dbReference>
<organism evidence="1 2">
    <name type="scientific">Caerostris extrusa</name>
    <name type="common">Bark spider</name>
    <name type="synonym">Caerostris bankana</name>
    <dbReference type="NCBI Taxonomy" id="172846"/>
    <lineage>
        <taxon>Eukaryota</taxon>
        <taxon>Metazoa</taxon>
        <taxon>Ecdysozoa</taxon>
        <taxon>Arthropoda</taxon>
        <taxon>Chelicerata</taxon>
        <taxon>Arachnida</taxon>
        <taxon>Araneae</taxon>
        <taxon>Araneomorphae</taxon>
        <taxon>Entelegynae</taxon>
        <taxon>Araneoidea</taxon>
        <taxon>Araneidae</taxon>
        <taxon>Caerostris</taxon>
    </lineage>
</organism>
<name>A0AAV4WFC7_CAEEX</name>
<evidence type="ECO:0000313" key="1">
    <source>
        <dbReference type="EMBL" id="GIY80968.1"/>
    </source>
</evidence>
<accession>A0AAV4WFC7</accession>
<keyword evidence="2" id="KW-1185">Reference proteome</keyword>
<dbReference type="AlphaFoldDB" id="A0AAV4WFC7"/>
<sequence>MGRHSLISERSLKLVLIKVGNEVFDEREINFLLFPRTPPIHHFEQHGSPLRVPFIACSYRGTSITGALRGMEASTPEEHIALREE</sequence>
<dbReference type="EMBL" id="BPLR01016065">
    <property type="protein sequence ID" value="GIY80968.1"/>
    <property type="molecule type" value="Genomic_DNA"/>
</dbReference>
<proteinExistence type="predicted"/>
<protein>
    <submittedName>
        <fullName evidence="1">Uncharacterized protein</fullName>
    </submittedName>
</protein>
<gene>
    <name evidence="1" type="ORF">CEXT_492891</name>
</gene>
<comment type="caution">
    <text evidence="1">The sequence shown here is derived from an EMBL/GenBank/DDBJ whole genome shotgun (WGS) entry which is preliminary data.</text>
</comment>
<evidence type="ECO:0000313" key="2">
    <source>
        <dbReference type="Proteomes" id="UP001054945"/>
    </source>
</evidence>